<dbReference type="RefSeq" id="WP_243554596.1">
    <property type="nucleotide sequence ID" value="NZ_CP094528.1"/>
</dbReference>
<sequence>MDGPLLSIALDRGRPIVGQLVAAVRRGILTGAMLPGDPVPSTRALAAELGVSRSSIVAAYDQLAGEGYLEQRQGAATRVAAVPSAPAGREAPGGASPPGREAPGGAGPVPRPGGPPTLPGSPDPDAPRIDLTPGRPSTARLDERAWRAAWRAAAASVVPSDAPPPFGLPALRDRLADHLRQARGITCTGDDVVITGGTSEGLGLLALALHERLGRPPRIAVEDPGYPGARAALVRHGATVVPVPVGVDGLDVAALGTLGRLDAVMVTPSHQYPLGGRLPVADRFAVLDWARAHDAVVIEDDYDSEFRHTGAPFPALASLDAERVVLVGSLSKVLTPWLRFGHLVLPADPALRAAVEAVRIDIATPVAGPMQVAMAALVESGALRRHIATARRDYSHRRRLVIDALGAVPGTRLTALAGGLHAVLEFEPARGRTAAAHAERVSQTLAAEGVAVARLSAYAFDPDLPGTRDGLVIGYAAVGDAQLVEALGRVRDVVRASLDAGPEAL</sequence>
<keyword evidence="5" id="KW-0804">Transcription</keyword>
<evidence type="ECO:0000256" key="4">
    <source>
        <dbReference type="ARBA" id="ARBA00023125"/>
    </source>
</evidence>
<dbReference type="CDD" id="cd07377">
    <property type="entry name" value="WHTH_GntR"/>
    <property type="match status" value="1"/>
</dbReference>
<name>A0ABY4C087_9MICO</name>
<keyword evidence="2" id="KW-0663">Pyridoxal phosphate</keyword>
<dbReference type="PROSITE" id="PS50949">
    <property type="entry name" value="HTH_GNTR"/>
    <property type="match status" value="1"/>
</dbReference>
<dbReference type="GO" id="GO:0008483">
    <property type="term" value="F:transaminase activity"/>
    <property type="evidence" value="ECO:0007669"/>
    <property type="project" value="UniProtKB-KW"/>
</dbReference>
<feature type="compositionally biased region" description="Pro residues" evidence="6">
    <location>
        <begin position="109"/>
        <end position="124"/>
    </location>
</feature>
<dbReference type="SUPFAM" id="SSF46785">
    <property type="entry name" value="Winged helix' DNA-binding domain"/>
    <property type="match status" value="1"/>
</dbReference>
<evidence type="ECO:0000259" key="7">
    <source>
        <dbReference type="PROSITE" id="PS50949"/>
    </source>
</evidence>
<dbReference type="CDD" id="cd00609">
    <property type="entry name" value="AAT_like"/>
    <property type="match status" value="1"/>
</dbReference>
<comment type="similarity">
    <text evidence="1">In the C-terminal section; belongs to the class-I pyridoxal-phosphate-dependent aminotransferase family.</text>
</comment>
<organism evidence="8 9">
    <name type="scientific">Agromyces larvae</name>
    <dbReference type="NCBI Taxonomy" id="2929802"/>
    <lineage>
        <taxon>Bacteria</taxon>
        <taxon>Bacillati</taxon>
        <taxon>Actinomycetota</taxon>
        <taxon>Actinomycetes</taxon>
        <taxon>Micrococcales</taxon>
        <taxon>Microbacteriaceae</taxon>
        <taxon>Agromyces</taxon>
    </lineage>
</organism>
<evidence type="ECO:0000256" key="5">
    <source>
        <dbReference type="ARBA" id="ARBA00023163"/>
    </source>
</evidence>
<dbReference type="Gene3D" id="1.10.10.10">
    <property type="entry name" value="Winged helix-like DNA-binding domain superfamily/Winged helix DNA-binding domain"/>
    <property type="match status" value="1"/>
</dbReference>
<dbReference type="InterPro" id="IPR051446">
    <property type="entry name" value="HTH_trans_reg/aminotransferase"/>
</dbReference>
<dbReference type="InterPro" id="IPR004839">
    <property type="entry name" value="Aminotransferase_I/II_large"/>
</dbReference>
<feature type="region of interest" description="Disordered" evidence="6">
    <location>
        <begin position="79"/>
        <end position="138"/>
    </location>
</feature>
<feature type="compositionally biased region" description="Low complexity" evidence="6">
    <location>
        <begin position="83"/>
        <end position="101"/>
    </location>
</feature>
<gene>
    <name evidence="8" type="ORF">MTO99_15320</name>
</gene>
<dbReference type="Proteomes" id="UP000832097">
    <property type="component" value="Chromosome"/>
</dbReference>
<keyword evidence="9" id="KW-1185">Reference proteome</keyword>
<dbReference type="SUPFAM" id="SSF53383">
    <property type="entry name" value="PLP-dependent transferases"/>
    <property type="match status" value="1"/>
</dbReference>
<dbReference type="Gene3D" id="3.40.640.10">
    <property type="entry name" value="Type I PLP-dependent aspartate aminotransferase-like (Major domain)"/>
    <property type="match status" value="1"/>
</dbReference>
<dbReference type="InterPro" id="IPR036390">
    <property type="entry name" value="WH_DNA-bd_sf"/>
</dbReference>
<dbReference type="InterPro" id="IPR015421">
    <property type="entry name" value="PyrdxlP-dep_Trfase_major"/>
</dbReference>
<evidence type="ECO:0000256" key="1">
    <source>
        <dbReference type="ARBA" id="ARBA00005384"/>
    </source>
</evidence>
<proteinExistence type="inferred from homology"/>
<keyword evidence="3" id="KW-0805">Transcription regulation</keyword>
<dbReference type="EMBL" id="CP094528">
    <property type="protein sequence ID" value="UOE43531.1"/>
    <property type="molecule type" value="Genomic_DNA"/>
</dbReference>
<evidence type="ECO:0000256" key="2">
    <source>
        <dbReference type="ARBA" id="ARBA00022898"/>
    </source>
</evidence>
<dbReference type="InterPro" id="IPR036388">
    <property type="entry name" value="WH-like_DNA-bd_sf"/>
</dbReference>
<dbReference type="PRINTS" id="PR00035">
    <property type="entry name" value="HTHGNTR"/>
</dbReference>
<evidence type="ECO:0000256" key="3">
    <source>
        <dbReference type="ARBA" id="ARBA00023015"/>
    </source>
</evidence>
<dbReference type="Pfam" id="PF00155">
    <property type="entry name" value="Aminotran_1_2"/>
    <property type="match status" value="1"/>
</dbReference>
<evidence type="ECO:0000313" key="8">
    <source>
        <dbReference type="EMBL" id="UOE43531.1"/>
    </source>
</evidence>
<feature type="domain" description="HTH gntR-type" evidence="7">
    <location>
        <begin position="14"/>
        <end position="82"/>
    </location>
</feature>
<dbReference type="InterPro" id="IPR000524">
    <property type="entry name" value="Tscrpt_reg_HTH_GntR"/>
</dbReference>
<accession>A0ABY4C087</accession>
<keyword evidence="8" id="KW-0032">Aminotransferase</keyword>
<keyword evidence="4" id="KW-0238">DNA-binding</keyword>
<dbReference type="Pfam" id="PF00392">
    <property type="entry name" value="GntR"/>
    <property type="match status" value="1"/>
</dbReference>
<reference evidence="8 9" key="1">
    <citation type="submission" date="2022-03" db="EMBL/GenBank/DDBJ databases">
        <title>Mucilaginibacter sp. isolated from the gut of Protaetia brevitarsis seulensis larvae.</title>
        <authorList>
            <person name="Won M."/>
            <person name="Kim S.-J."/>
            <person name="Kwon S.-W."/>
        </authorList>
    </citation>
    <scope>NUCLEOTIDE SEQUENCE [LARGE SCALE GENOMIC DNA]</scope>
    <source>
        <strain evidence="8 9">CFWR-12</strain>
    </source>
</reference>
<dbReference type="PANTHER" id="PTHR46577:SF1">
    <property type="entry name" value="HTH-TYPE TRANSCRIPTIONAL REGULATORY PROTEIN GABR"/>
    <property type="match status" value="1"/>
</dbReference>
<protein>
    <submittedName>
        <fullName evidence="8">PLP-dependent aminotransferase family protein</fullName>
    </submittedName>
</protein>
<dbReference type="InterPro" id="IPR015424">
    <property type="entry name" value="PyrdxlP-dep_Trfase"/>
</dbReference>
<dbReference type="SMART" id="SM00345">
    <property type="entry name" value="HTH_GNTR"/>
    <property type="match status" value="1"/>
</dbReference>
<evidence type="ECO:0000313" key="9">
    <source>
        <dbReference type="Proteomes" id="UP000832097"/>
    </source>
</evidence>
<dbReference type="PANTHER" id="PTHR46577">
    <property type="entry name" value="HTH-TYPE TRANSCRIPTIONAL REGULATORY PROTEIN GABR"/>
    <property type="match status" value="1"/>
</dbReference>
<evidence type="ECO:0000256" key="6">
    <source>
        <dbReference type="SAM" id="MobiDB-lite"/>
    </source>
</evidence>
<keyword evidence="8" id="KW-0808">Transferase</keyword>